<protein>
    <submittedName>
        <fullName evidence="1">Uncharacterized protein</fullName>
    </submittedName>
</protein>
<evidence type="ECO:0000313" key="1">
    <source>
        <dbReference type="EMBL" id="CUO03039.1"/>
    </source>
</evidence>
<dbReference type="EMBL" id="CYZF01000002">
    <property type="protein sequence ID" value="CUO03039.1"/>
    <property type="molecule type" value="Genomic_DNA"/>
</dbReference>
<evidence type="ECO:0000313" key="2">
    <source>
        <dbReference type="Proteomes" id="UP000095419"/>
    </source>
</evidence>
<reference evidence="1 2" key="1">
    <citation type="submission" date="2015-09" db="EMBL/GenBank/DDBJ databases">
        <authorList>
            <consortium name="Pathogen Informatics"/>
        </authorList>
    </citation>
    <scope>NUCLEOTIDE SEQUENCE [LARGE SCALE GENOMIC DNA]</scope>
    <source>
        <strain evidence="1 2">2789STDY5608791</strain>
    </source>
</reference>
<name>A0A174BS79_BACUN</name>
<sequence length="79" mass="9021">MTKRYRRGGDKGKSIYLRLDDLRLKFVLLNNCSLAGGFMIVRVTPTVNRQIVNRSNLIVYRSISIPLPTGEGDRERPTL</sequence>
<dbReference type="AlphaFoldDB" id="A0A174BS79"/>
<dbReference type="Proteomes" id="UP000095419">
    <property type="component" value="Unassembled WGS sequence"/>
</dbReference>
<accession>A0A174BS79</accession>
<gene>
    <name evidence="1" type="ORF">ERS417307_00902</name>
</gene>
<organism evidence="1 2">
    <name type="scientific">Bacteroides uniformis</name>
    <dbReference type="NCBI Taxonomy" id="820"/>
    <lineage>
        <taxon>Bacteria</taxon>
        <taxon>Pseudomonadati</taxon>
        <taxon>Bacteroidota</taxon>
        <taxon>Bacteroidia</taxon>
        <taxon>Bacteroidales</taxon>
        <taxon>Bacteroidaceae</taxon>
        <taxon>Bacteroides</taxon>
    </lineage>
</organism>
<proteinExistence type="predicted"/>